<reference evidence="1" key="1">
    <citation type="submission" date="2012-04" db="EMBL/GenBank/DDBJ databases">
        <title>The Genome Sequence of Loa loa.</title>
        <authorList>
            <consortium name="The Broad Institute Genome Sequencing Platform"/>
            <consortium name="Broad Institute Genome Sequencing Center for Infectious Disease"/>
            <person name="Nutman T.B."/>
            <person name="Fink D.L."/>
            <person name="Russ C."/>
            <person name="Young S."/>
            <person name="Zeng Q."/>
            <person name="Gargeya S."/>
            <person name="Alvarado L."/>
            <person name="Berlin A."/>
            <person name="Chapman S.B."/>
            <person name="Chen Z."/>
            <person name="Freedman E."/>
            <person name="Gellesch M."/>
            <person name="Goldberg J."/>
            <person name="Griggs A."/>
            <person name="Gujja S."/>
            <person name="Heilman E.R."/>
            <person name="Heiman D."/>
            <person name="Howarth C."/>
            <person name="Mehta T."/>
            <person name="Neiman D."/>
            <person name="Pearson M."/>
            <person name="Roberts A."/>
            <person name="Saif S."/>
            <person name="Shea T."/>
            <person name="Shenoy N."/>
            <person name="Sisk P."/>
            <person name="Stolte C."/>
            <person name="Sykes S."/>
            <person name="White J."/>
            <person name="Yandava C."/>
            <person name="Haas B."/>
            <person name="Henn M.R."/>
            <person name="Nusbaum C."/>
            <person name="Birren B."/>
        </authorList>
    </citation>
    <scope>NUCLEOTIDE SEQUENCE [LARGE SCALE GENOMIC DNA]</scope>
</reference>
<accession>A0A1S0TS59</accession>
<protein>
    <submittedName>
        <fullName evidence="1">Uncharacterized protein</fullName>
    </submittedName>
</protein>
<name>A0A1S0TS59_LOALO</name>
<dbReference type="CTD" id="9946815"/>
<dbReference type="GeneID" id="9946815"/>
<sequence>MPLSSLIQKQLYSAQHLILQKLKAFWARNQLEEGRSESEQSEHKHQFYSPGIIIPSNAKIDKEIDNRLAKTTINGPFWRQIEKHGDTSSITLLPPLRTQAESASKAKDNVCKTVSR</sequence>
<dbReference type="AlphaFoldDB" id="A0A1S0TS59"/>
<dbReference type="KEGG" id="loa:LOAG_09380"/>
<organism evidence="1">
    <name type="scientific">Loa loa</name>
    <name type="common">Eye worm</name>
    <name type="synonym">Filaria loa</name>
    <dbReference type="NCBI Taxonomy" id="7209"/>
    <lineage>
        <taxon>Eukaryota</taxon>
        <taxon>Metazoa</taxon>
        <taxon>Ecdysozoa</taxon>
        <taxon>Nematoda</taxon>
        <taxon>Chromadorea</taxon>
        <taxon>Rhabditida</taxon>
        <taxon>Spirurina</taxon>
        <taxon>Spiruromorpha</taxon>
        <taxon>Filarioidea</taxon>
        <taxon>Onchocercidae</taxon>
        <taxon>Loa</taxon>
    </lineage>
</organism>
<evidence type="ECO:0000313" key="1">
    <source>
        <dbReference type="EMBL" id="EFO19117.1"/>
    </source>
</evidence>
<gene>
    <name evidence="1" type="ORF">LOAG_09380</name>
</gene>
<dbReference type="InParanoid" id="A0A1S0TS59"/>
<dbReference type="RefSeq" id="XP_003144954.1">
    <property type="nucleotide sequence ID" value="XM_003144906.1"/>
</dbReference>
<dbReference type="EMBL" id="JH712319">
    <property type="protein sequence ID" value="EFO19117.1"/>
    <property type="molecule type" value="Genomic_DNA"/>
</dbReference>
<proteinExistence type="predicted"/>